<dbReference type="RefSeq" id="WP_048890207.1">
    <property type="nucleotide sequence ID" value="NZ_AP024237.1"/>
</dbReference>
<dbReference type="InterPro" id="IPR022536">
    <property type="entry name" value="EspC"/>
</dbReference>
<evidence type="ECO:0000313" key="1">
    <source>
        <dbReference type="EMBL" id="BCO37504.1"/>
    </source>
</evidence>
<dbReference type="Proteomes" id="UP000595446">
    <property type="component" value="Chromosome"/>
</dbReference>
<reference evidence="1 2" key="1">
    <citation type="submission" date="2020-12" db="EMBL/GenBank/DDBJ databases">
        <title>Complete genome sequence of Mycobacterium heckeshornense JCM 15655T, closely related to a pathogenic non-tuberculous mycobacterial species Mycobacterium xenopi.</title>
        <authorList>
            <person name="Yoshida M."/>
            <person name="Fukano H."/>
            <person name="Asakura T."/>
            <person name="Suzuki M."/>
            <person name="Hoshino Y."/>
        </authorList>
    </citation>
    <scope>NUCLEOTIDE SEQUENCE [LARGE SCALE GENOMIC DNA]</scope>
    <source>
        <strain evidence="1 2">JCM 15655</strain>
    </source>
</reference>
<accession>A0A2G8BIQ9</accession>
<dbReference type="STRING" id="110505.ACT16_04190"/>
<name>A0A2G8BIQ9_9MYCO</name>
<dbReference type="EMBL" id="AP024237">
    <property type="protein sequence ID" value="BCO37504.1"/>
    <property type="molecule type" value="Genomic_DNA"/>
</dbReference>
<dbReference type="OrthoDB" id="4763847at2"/>
<dbReference type="AlphaFoldDB" id="A0A2G8BIQ9"/>
<organism evidence="1 2">
    <name type="scientific">Mycobacterium heckeshornense</name>
    <dbReference type="NCBI Taxonomy" id="110505"/>
    <lineage>
        <taxon>Bacteria</taxon>
        <taxon>Bacillati</taxon>
        <taxon>Actinomycetota</taxon>
        <taxon>Actinomycetes</taxon>
        <taxon>Mycobacteriales</taxon>
        <taxon>Mycobacteriaceae</taxon>
        <taxon>Mycobacterium</taxon>
    </lineage>
</organism>
<dbReference type="Pfam" id="PF10824">
    <property type="entry name" value="T7SS_ESX_EspC"/>
    <property type="match status" value="1"/>
</dbReference>
<sequence length="97" mass="10078">MGQAFIDVAALRSVASRFDQAAEVIDTARTHLGGLTFSGATAGRAHQARGDALRSALDHLSAELSQWSRATVAIAAALRATSARYADAELRAAARIG</sequence>
<gene>
    <name evidence="1" type="ORF">MHEC_39370</name>
</gene>
<keyword evidence="2" id="KW-1185">Reference proteome</keyword>
<evidence type="ECO:0000313" key="2">
    <source>
        <dbReference type="Proteomes" id="UP000595446"/>
    </source>
</evidence>
<protein>
    <submittedName>
        <fullName evidence="1">Uncharacterized protein</fullName>
    </submittedName>
</protein>
<dbReference type="GO" id="GO:0009306">
    <property type="term" value="P:protein secretion"/>
    <property type="evidence" value="ECO:0007669"/>
    <property type="project" value="InterPro"/>
</dbReference>
<proteinExistence type="predicted"/>